<name>A0A146L211_LYGHE</name>
<protein>
    <submittedName>
        <fullName evidence="2">Uncharacterized protein</fullName>
    </submittedName>
</protein>
<dbReference type="EMBL" id="GDHC01016650">
    <property type="protein sequence ID" value="JAQ01979.1"/>
    <property type="molecule type" value="Transcribed_RNA"/>
</dbReference>
<organism evidence="2">
    <name type="scientific">Lygus hesperus</name>
    <name type="common">Western plant bug</name>
    <dbReference type="NCBI Taxonomy" id="30085"/>
    <lineage>
        <taxon>Eukaryota</taxon>
        <taxon>Metazoa</taxon>
        <taxon>Ecdysozoa</taxon>
        <taxon>Arthropoda</taxon>
        <taxon>Hexapoda</taxon>
        <taxon>Insecta</taxon>
        <taxon>Pterygota</taxon>
        <taxon>Neoptera</taxon>
        <taxon>Paraneoptera</taxon>
        <taxon>Hemiptera</taxon>
        <taxon>Heteroptera</taxon>
        <taxon>Panheteroptera</taxon>
        <taxon>Cimicomorpha</taxon>
        <taxon>Miridae</taxon>
        <taxon>Mirini</taxon>
        <taxon>Lygus</taxon>
    </lineage>
</organism>
<dbReference type="AlphaFoldDB" id="A0A146L211"/>
<evidence type="ECO:0000313" key="2">
    <source>
        <dbReference type="EMBL" id="JAQ01979.1"/>
    </source>
</evidence>
<sequence length="167" mass="18162">MATSHELFAGTAKCTDSKPPGYAGHIPCYTQPEACMQNEHVDVLSLTSTLNNETEERAHHATGKSYVNLTLTDLNDPRRNYAKSVMTLAVHGGGIDPTIDRGQAGSGARGGHRSGKYARAPQMLRPKSDASVALTVEGDMLQRTRHGVTALEQKLNTRKDQRRMAYA</sequence>
<feature type="region of interest" description="Disordered" evidence="1">
    <location>
        <begin position="97"/>
        <end position="117"/>
    </location>
</feature>
<gene>
    <name evidence="2" type="ORF">g.97989</name>
</gene>
<accession>A0A146L211</accession>
<reference evidence="2" key="1">
    <citation type="journal article" date="2016" name="Gigascience">
        <title>De novo construction of an expanded transcriptome assembly for the western tarnished plant bug, Lygus hesperus.</title>
        <authorList>
            <person name="Tassone E.E."/>
            <person name="Geib S.M."/>
            <person name="Hall B."/>
            <person name="Fabrick J.A."/>
            <person name="Brent C.S."/>
            <person name="Hull J.J."/>
        </authorList>
    </citation>
    <scope>NUCLEOTIDE SEQUENCE</scope>
</reference>
<proteinExistence type="predicted"/>
<evidence type="ECO:0000256" key="1">
    <source>
        <dbReference type="SAM" id="MobiDB-lite"/>
    </source>
</evidence>